<name>A0A8G0LNG1_9HYPO</name>
<evidence type="ECO:0000259" key="2">
    <source>
        <dbReference type="PROSITE" id="PS51140"/>
    </source>
</evidence>
<reference evidence="3 4" key="1">
    <citation type="journal article" date="2021" name="BMC Genomics">
        <title>Telomere-to-telomere genome assembly of asparaginase-producing Trichoderma simmonsii.</title>
        <authorList>
            <person name="Chung D."/>
            <person name="Kwon Y.M."/>
            <person name="Yang Y."/>
        </authorList>
    </citation>
    <scope>NUCLEOTIDE SEQUENCE [LARGE SCALE GENOMIC DNA]</scope>
    <source>
        <strain evidence="3 4">GH-Sj1</strain>
    </source>
</reference>
<feature type="domain" description="CUE" evidence="2">
    <location>
        <begin position="115"/>
        <end position="158"/>
    </location>
</feature>
<dbReference type="AlphaFoldDB" id="A0A8G0LNG1"/>
<evidence type="ECO:0000259" key="1">
    <source>
        <dbReference type="PROSITE" id="PS50828"/>
    </source>
</evidence>
<accession>A0A8G0LNG1</accession>
<dbReference type="InterPro" id="IPR003892">
    <property type="entry name" value="CUE"/>
</dbReference>
<dbReference type="InterPro" id="IPR036063">
    <property type="entry name" value="Smr_dom_sf"/>
</dbReference>
<dbReference type="PROSITE" id="PS51140">
    <property type="entry name" value="CUE"/>
    <property type="match status" value="1"/>
</dbReference>
<organism evidence="3 4">
    <name type="scientific">Trichoderma simmonsii</name>
    <dbReference type="NCBI Taxonomy" id="1491479"/>
    <lineage>
        <taxon>Eukaryota</taxon>
        <taxon>Fungi</taxon>
        <taxon>Dikarya</taxon>
        <taxon>Ascomycota</taxon>
        <taxon>Pezizomycotina</taxon>
        <taxon>Sordariomycetes</taxon>
        <taxon>Hypocreomycetidae</taxon>
        <taxon>Hypocreales</taxon>
        <taxon>Hypocreaceae</taxon>
        <taxon>Trichoderma</taxon>
    </lineage>
</organism>
<proteinExistence type="predicted"/>
<dbReference type="GO" id="GO:0005634">
    <property type="term" value="C:nucleus"/>
    <property type="evidence" value="ECO:0007669"/>
    <property type="project" value="TreeGrafter"/>
</dbReference>
<gene>
    <name evidence="3" type="ORF">H0G86_009780</name>
</gene>
<feature type="domain" description="Smr" evidence="1">
    <location>
        <begin position="422"/>
        <end position="508"/>
    </location>
</feature>
<dbReference type="PANTHER" id="PTHR46535:SF1">
    <property type="entry name" value="NEDD4-BINDING PROTEIN 2"/>
    <property type="match status" value="1"/>
</dbReference>
<dbReference type="PROSITE" id="PS50828">
    <property type="entry name" value="SMR"/>
    <property type="match status" value="1"/>
</dbReference>
<protein>
    <recommendedName>
        <fullName evidence="5">Smr domain-containing protein</fullName>
    </recommendedName>
</protein>
<evidence type="ECO:0000313" key="4">
    <source>
        <dbReference type="Proteomes" id="UP000826661"/>
    </source>
</evidence>
<keyword evidence="4" id="KW-1185">Reference proteome</keyword>
<dbReference type="GO" id="GO:0004519">
    <property type="term" value="F:endonuclease activity"/>
    <property type="evidence" value="ECO:0007669"/>
    <property type="project" value="TreeGrafter"/>
</dbReference>
<sequence>MSNIALPSQLQQLRDSFQSLLDDSLIVAIASDYDLSTSAGYDEACSTLQSLAQNVVFEEASSFDPSGAYQFTEHGDQNPIDDAAAASKLNQGDVLSDDESIDTLSSDSQLSKSEVLEKDILQLQSLFPRIDGLDIRQVLTNANGVVAAALDSLLNLQYIQSTSDQAPSSNGLLDAHDSGKAGDAGYNASVSNSSRLNTPAAVTYIAKRLHMSTEEVSIMYAESGNSKVGTVIGILDQHLLQENSEPLTSTEKEAAGDLKQKYRSVPEIYLEVIVQITGPMSTSSTELASLLNTYFGKRSMNQKLELSYRLTPLPHEDIEGLAGAAVDAMTERKGARHKSPPVTRAGADLTRTLQASNALYKQKQDAMASAGTLYRRGASNPLYRQAAGYYAQQARELGQRAQEATSAAADIHVDQQSTNTTVDLHGVSVLDGVRIARQRAVDWWQRRRESRYESREGQSSERNLTIVTGLGHHSAGGVSPLRQAVGAALTRDGWKYRVETGKFVLTGR</sequence>
<dbReference type="InterPro" id="IPR002625">
    <property type="entry name" value="Smr_dom"/>
</dbReference>
<dbReference type="PANTHER" id="PTHR46535">
    <property type="entry name" value="NEDD4-BINDING PROTEIN 2"/>
    <property type="match status" value="1"/>
</dbReference>
<dbReference type="GO" id="GO:0043130">
    <property type="term" value="F:ubiquitin binding"/>
    <property type="evidence" value="ECO:0007669"/>
    <property type="project" value="InterPro"/>
</dbReference>
<evidence type="ECO:0000313" key="3">
    <source>
        <dbReference type="EMBL" id="QYT02791.1"/>
    </source>
</evidence>
<dbReference type="Gene3D" id="1.10.8.10">
    <property type="entry name" value="DNA helicase RuvA subunit, C-terminal domain"/>
    <property type="match status" value="1"/>
</dbReference>
<dbReference type="EMBL" id="CP075868">
    <property type="protein sequence ID" value="QYT02791.1"/>
    <property type="molecule type" value="Genomic_DNA"/>
</dbReference>
<dbReference type="CDD" id="cd14279">
    <property type="entry name" value="CUE"/>
    <property type="match status" value="1"/>
</dbReference>
<dbReference type="Gene3D" id="3.30.1370.110">
    <property type="match status" value="1"/>
</dbReference>
<evidence type="ECO:0008006" key="5">
    <source>
        <dbReference type="Google" id="ProtNLM"/>
    </source>
</evidence>
<dbReference type="SUPFAM" id="SSF160443">
    <property type="entry name" value="SMR domain-like"/>
    <property type="match status" value="1"/>
</dbReference>
<dbReference type="Proteomes" id="UP000826661">
    <property type="component" value="Chromosome V"/>
</dbReference>
<dbReference type="InterPro" id="IPR052772">
    <property type="entry name" value="Endo/PolyKinase_Domain-Protein"/>
</dbReference>